<gene>
    <name evidence="3" type="ORF">C5O23_13905</name>
</gene>
<dbReference type="GO" id="GO:0003677">
    <property type="term" value="F:DNA binding"/>
    <property type="evidence" value="ECO:0007669"/>
    <property type="project" value="InterPro"/>
</dbReference>
<reference evidence="4" key="1">
    <citation type="submission" date="2018-02" db="EMBL/GenBank/DDBJ databases">
        <authorList>
            <person name="Clavel T."/>
            <person name="Strowig T."/>
        </authorList>
    </citation>
    <scope>NUCLEOTIDE SEQUENCE [LARGE SCALE GENOMIC DNA]</scope>
    <source>
        <strain evidence="4">DSM 103720</strain>
    </source>
</reference>
<dbReference type="AlphaFoldDB" id="A0A2V1ILM6"/>
<dbReference type="InterPro" id="IPR013762">
    <property type="entry name" value="Integrase-like_cat_sf"/>
</dbReference>
<sequence length="216" mass="24306">RAFKVRRKERIPSFYSSEDVVKIEESVNRNCALGKRDYAIILLASRLGLRASDISTLTFDEIDWESNLIRKKMVKTGNFIELPLLPEVGNAIIDYLKNGRPKSSAVNLFILHRPPYTSLTAYAVCSQINRLITLSGVNVTGKHHGLHSLRHSLASALLKQSTPIETISEVLGHQSCQSTMSYLSIDMESLRQCALEVPLVPDTFYNQKGGVFYERH</sequence>
<feature type="domain" description="Tyr recombinase" evidence="2">
    <location>
        <begin position="10"/>
        <end position="195"/>
    </location>
</feature>
<dbReference type="SUPFAM" id="SSF56349">
    <property type="entry name" value="DNA breaking-rejoining enzymes"/>
    <property type="match status" value="1"/>
</dbReference>
<dbReference type="InterPro" id="IPR002104">
    <property type="entry name" value="Integrase_catalytic"/>
</dbReference>
<dbReference type="PANTHER" id="PTHR30349:SF90">
    <property type="entry name" value="TYROSINE RECOMBINASE XERD"/>
    <property type="match status" value="1"/>
</dbReference>
<organism evidence="3 4">
    <name type="scientific">Duncaniella muris</name>
    <dbReference type="NCBI Taxonomy" id="2094150"/>
    <lineage>
        <taxon>Bacteria</taxon>
        <taxon>Pseudomonadati</taxon>
        <taxon>Bacteroidota</taxon>
        <taxon>Bacteroidia</taxon>
        <taxon>Bacteroidales</taxon>
        <taxon>Muribaculaceae</taxon>
        <taxon>Duncaniella</taxon>
    </lineage>
</organism>
<dbReference type="GO" id="GO:0006310">
    <property type="term" value="P:DNA recombination"/>
    <property type="evidence" value="ECO:0007669"/>
    <property type="project" value="UniProtKB-KW"/>
</dbReference>
<dbReference type="PROSITE" id="PS51898">
    <property type="entry name" value="TYR_RECOMBINASE"/>
    <property type="match status" value="1"/>
</dbReference>
<feature type="non-terminal residue" evidence="3">
    <location>
        <position position="1"/>
    </location>
</feature>
<dbReference type="Gene3D" id="1.10.443.10">
    <property type="entry name" value="Intergrase catalytic core"/>
    <property type="match status" value="1"/>
</dbReference>
<name>A0A2V1ILM6_9BACT</name>
<keyword evidence="1" id="KW-0233">DNA recombination</keyword>
<accession>A0A2V1ILM6</accession>
<dbReference type="GeneID" id="82527406"/>
<dbReference type="PANTHER" id="PTHR30349">
    <property type="entry name" value="PHAGE INTEGRASE-RELATED"/>
    <property type="match status" value="1"/>
</dbReference>
<keyword evidence="4" id="KW-1185">Reference proteome</keyword>
<dbReference type="GO" id="GO:0015074">
    <property type="term" value="P:DNA integration"/>
    <property type="evidence" value="ECO:0007669"/>
    <property type="project" value="InterPro"/>
</dbReference>
<dbReference type="RefSeq" id="WP_153062503.1">
    <property type="nucleotide sequence ID" value="NZ_PUEC01000061.1"/>
</dbReference>
<comment type="caution">
    <text evidence="3">The sequence shown here is derived from an EMBL/GenBank/DDBJ whole genome shotgun (WGS) entry which is preliminary data.</text>
</comment>
<dbReference type="Pfam" id="PF00589">
    <property type="entry name" value="Phage_integrase"/>
    <property type="match status" value="1"/>
</dbReference>
<evidence type="ECO:0000313" key="3">
    <source>
        <dbReference type="EMBL" id="PWB00067.1"/>
    </source>
</evidence>
<evidence type="ECO:0000256" key="1">
    <source>
        <dbReference type="ARBA" id="ARBA00023172"/>
    </source>
</evidence>
<evidence type="ECO:0000313" key="4">
    <source>
        <dbReference type="Proteomes" id="UP000244905"/>
    </source>
</evidence>
<dbReference type="InterPro" id="IPR011010">
    <property type="entry name" value="DNA_brk_join_enz"/>
</dbReference>
<dbReference type="Proteomes" id="UP000244905">
    <property type="component" value="Unassembled WGS sequence"/>
</dbReference>
<protein>
    <submittedName>
        <fullName evidence="3">Integrase</fullName>
    </submittedName>
</protein>
<dbReference type="CDD" id="cd01188">
    <property type="entry name" value="INT_RitA_C_like"/>
    <property type="match status" value="1"/>
</dbReference>
<dbReference type="InterPro" id="IPR050090">
    <property type="entry name" value="Tyrosine_recombinase_XerCD"/>
</dbReference>
<evidence type="ECO:0000259" key="2">
    <source>
        <dbReference type="PROSITE" id="PS51898"/>
    </source>
</evidence>
<dbReference type="EMBL" id="PUEC01000061">
    <property type="protein sequence ID" value="PWB00067.1"/>
    <property type="molecule type" value="Genomic_DNA"/>
</dbReference>
<proteinExistence type="predicted"/>